<feature type="region of interest" description="Disordered" evidence="12">
    <location>
        <begin position="311"/>
        <end position="337"/>
    </location>
</feature>
<keyword evidence="9" id="KW-0804">Transcription</keyword>
<feature type="region of interest" description="Disordered" evidence="12">
    <location>
        <begin position="719"/>
        <end position="742"/>
    </location>
</feature>
<evidence type="ECO:0000256" key="2">
    <source>
        <dbReference type="ARBA" id="ARBA00013184"/>
    </source>
</evidence>
<keyword evidence="8" id="KW-0805">Transcription regulation</keyword>
<feature type="compositionally biased region" description="Polar residues" evidence="12">
    <location>
        <begin position="11"/>
        <end position="23"/>
    </location>
</feature>
<dbReference type="Pfam" id="PF02135">
    <property type="entry name" value="zf-TAZ"/>
    <property type="match status" value="1"/>
</dbReference>
<gene>
    <name evidence="14" type="ORF">THAOC_27055</name>
</gene>
<feature type="compositionally biased region" description="Basic residues" evidence="12">
    <location>
        <begin position="719"/>
        <end position="729"/>
    </location>
</feature>
<proteinExistence type="predicted"/>
<comment type="caution">
    <text evidence="14">The sequence shown here is derived from an EMBL/GenBank/DDBJ whole genome shotgun (WGS) entry which is preliminary data.</text>
</comment>
<evidence type="ECO:0000256" key="8">
    <source>
        <dbReference type="ARBA" id="ARBA00023015"/>
    </source>
</evidence>
<dbReference type="InterPro" id="IPR000197">
    <property type="entry name" value="Znf_TAZ"/>
</dbReference>
<keyword evidence="5" id="KW-0863">Zinc-finger</keyword>
<evidence type="ECO:0000256" key="11">
    <source>
        <dbReference type="ARBA" id="ARBA00048017"/>
    </source>
</evidence>
<keyword evidence="6" id="KW-0862">Zinc</keyword>
<feature type="domain" description="TAZ-type" evidence="13">
    <location>
        <begin position="412"/>
        <end position="527"/>
    </location>
</feature>
<evidence type="ECO:0000256" key="5">
    <source>
        <dbReference type="ARBA" id="ARBA00022771"/>
    </source>
</evidence>
<dbReference type="AlphaFoldDB" id="K0RJU8"/>
<dbReference type="EMBL" id="AGNL01037669">
    <property type="protein sequence ID" value="EJK53500.1"/>
    <property type="molecule type" value="Genomic_DNA"/>
</dbReference>
<dbReference type="PANTHER" id="PTHR13808">
    <property type="entry name" value="CBP/P300-RELATED"/>
    <property type="match status" value="1"/>
</dbReference>
<feature type="region of interest" description="Disordered" evidence="12">
    <location>
        <begin position="553"/>
        <end position="614"/>
    </location>
</feature>
<evidence type="ECO:0000256" key="9">
    <source>
        <dbReference type="ARBA" id="ARBA00023163"/>
    </source>
</evidence>
<evidence type="ECO:0000256" key="7">
    <source>
        <dbReference type="ARBA" id="ARBA00022853"/>
    </source>
</evidence>
<dbReference type="SUPFAM" id="SSF57933">
    <property type="entry name" value="TAZ domain"/>
    <property type="match status" value="1"/>
</dbReference>
<reference evidence="14 15" key="1">
    <citation type="journal article" date="2012" name="Genome Biol.">
        <title>Genome and low-iron response of an oceanic diatom adapted to chronic iron limitation.</title>
        <authorList>
            <person name="Lommer M."/>
            <person name="Specht M."/>
            <person name="Roy A.S."/>
            <person name="Kraemer L."/>
            <person name="Andreson R."/>
            <person name="Gutowska M.A."/>
            <person name="Wolf J."/>
            <person name="Bergner S.V."/>
            <person name="Schilhabel M.B."/>
            <person name="Klostermeier U.C."/>
            <person name="Beiko R.G."/>
            <person name="Rosenstiel P."/>
            <person name="Hippler M."/>
            <person name="Laroche J."/>
        </authorList>
    </citation>
    <scope>NUCLEOTIDE SEQUENCE [LARGE SCALE GENOMIC DNA]</scope>
    <source>
        <strain evidence="14 15">CCMP1005</strain>
    </source>
</reference>
<dbReference type="Proteomes" id="UP000266841">
    <property type="component" value="Unassembled WGS sequence"/>
</dbReference>
<feature type="region of interest" description="Disordered" evidence="12">
    <location>
        <begin position="1"/>
        <end position="23"/>
    </location>
</feature>
<dbReference type="InterPro" id="IPR035898">
    <property type="entry name" value="TAZ_dom_sf"/>
</dbReference>
<dbReference type="GO" id="GO:0003713">
    <property type="term" value="F:transcription coactivator activity"/>
    <property type="evidence" value="ECO:0007669"/>
    <property type="project" value="TreeGrafter"/>
</dbReference>
<evidence type="ECO:0000256" key="1">
    <source>
        <dbReference type="ARBA" id="ARBA00004123"/>
    </source>
</evidence>
<evidence type="ECO:0000256" key="4">
    <source>
        <dbReference type="ARBA" id="ARBA00022723"/>
    </source>
</evidence>
<keyword evidence="10" id="KW-0539">Nucleus</keyword>
<keyword evidence="15" id="KW-1185">Reference proteome</keyword>
<name>K0RJU8_THAOC</name>
<keyword evidence="3" id="KW-0808">Transferase</keyword>
<dbReference type="InterPro" id="IPR013178">
    <property type="entry name" value="Histone_AcTrfase_Rtt109/CBP"/>
</dbReference>
<dbReference type="GO" id="GO:0031490">
    <property type="term" value="F:chromatin DNA binding"/>
    <property type="evidence" value="ECO:0007669"/>
    <property type="project" value="TreeGrafter"/>
</dbReference>
<dbReference type="SMART" id="SM00551">
    <property type="entry name" value="ZnF_TAZ"/>
    <property type="match status" value="1"/>
</dbReference>
<dbReference type="GO" id="GO:0005667">
    <property type="term" value="C:transcription regulator complex"/>
    <property type="evidence" value="ECO:0007669"/>
    <property type="project" value="TreeGrafter"/>
</dbReference>
<dbReference type="GO" id="GO:0005634">
    <property type="term" value="C:nucleus"/>
    <property type="evidence" value="ECO:0007669"/>
    <property type="project" value="UniProtKB-SubCell"/>
</dbReference>
<organism evidence="14 15">
    <name type="scientific">Thalassiosira oceanica</name>
    <name type="common">Marine diatom</name>
    <dbReference type="NCBI Taxonomy" id="159749"/>
    <lineage>
        <taxon>Eukaryota</taxon>
        <taxon>Sar</taxon>
        <taxon>Stramenopiles</taxon>
        <taxon>Ochrophyta</taxon>
        <taxon>Bacillariophyta</taxon>
        <taxon>Coscinodiscophyceae</taxon>
        <taxon>Thalassiosirophycidae</taxon>
        <taxon>Thalassiosirales</taxon>
        <taxon>Thalassiosiraceae</taxon>
        <taxon>Thalassiosira</taxon>
    </lineage>
</organism>
<dbReference type="PROSITE" id="PS50134">
    <property type="entry name" value="ZF_TAZ"/>
    <property type="match status" value="1"/>
</dbReference>
<dbReference type="EC" id="2.3.1.48" evidence="2"/>
<dbReference type="GO" id="GO:0000123">
    <property type="term" value="C:histone acetyltransferase complex"/>
    <property type="evidence" value="ECO:0007669"/>
    <property type="project" value="TreeGrafter"/>
</dbReference>
<dbReference type="GO" id="GO:0008270">
    <property type="term" value="F:zinc ion binding"/>
    <property type="evidence" value="ECO:0007669"/>
    <property type="project" value="UniProtKB-KW"/>
</dbReference>
<accession>K0RJU8</accession>
<protein>
    <recommendedName>
        <fullName evidence="2">histone acetyltransferase</fullName>
        <ecNumber evidence="2">2.3.1.48</ecNumber>
    </recommendedName>
</protein>
<feature type="compositionally biased region" description="Acidic residues" evidence="12">
    <location>
        <begin position="605"/>
        <end position="614"/>
    </location>
</feature>
<dbReference type="eggNOG" id="ENOG502QZ7I">
    <property type="taxonomic scope" value="Eukaryota"/>
</dbReference>
<comment type="subcellular location">
    <subcellularLocation>
        <location evidence="1">Nucleus</location>
    </subcellularLocation>
</comment>
<feature type="region of interest" description="Disordered" evidence="12">
    <location>
        <begin position="775"/>
        <end position="805"/>
    </location>
</feature>
<evidence type="ECO:0000313" key="15">
    <source>
        <dbReference type="Proteomes" id="UP000266841"/>
    </source>
</evidence>
<feature type="compositionally biased region" description="Basic and acidic residues" evidence="12">
    <location>
        <begin position="730"/>
        <end position="742"/>
    </location>
</feature>
<keyword evidence="7" id="KW-0156">Chromatin regulator</keyword>
<evidence type="ECO:0000313" key="14">
    <source>
        <dbReference type="EMBL" id="EJK53500.1"/>
    </source>
</evidence>
<dbReference type="PANTHER" id="PTHR13808:SF1">
    <property type="entry name" value="HISTONE ACETYLTRANSFERASE"/>
    <property type="match status" value="1"/>
</dbReference>
<sequence>MDRCLVASPSPRETATPPSSSEYTIMLPRLPTYEIVRISEEAGDEEENVRLWAQPQTMDQRDDMNGRTTARNQMDASVGTGPTGGEPDGWPYAMAPASAELPATQRVPSTVVGNTLPLPVLSVPEGDRVQQTSGKFISPSPGNTPQMVQTLAALYQSSRRSRNNTPVTGVKPKAPIVLPPPPPLYQKNGSDDDNRQTMITSTAGKGSNDSSIMTGSIGSPAFGLDYSTRSMMSTANAIMTLSMQTQRPEPPLTTHVAAQPSLSEDCIIENTREDEYGHINRDAALTVPSLSSGSAATDLSEILTRNKLEGANGASLKRSPPLELNTEMNSEPPRKKPSILCGDMTATPSMSIKSGVSFDVIAYRSSRLSALTTESGSQIPEDLRDENHEGTSQDIEFQMPLKGEDTLDETEREREERIIRRKIQRLLLIKHCSTCRHQGTPVNEIHIPQSSAPSICKPCDETEPDYTSSMLDVCPVTSRCAEGKALCAHIRTCKLPDCKYKWCITSREVLGHYMSCKDPTCRICEPVRHKGRRRKIDPPENVDILHDYPVHPIDLESTQKDRHRYQKVKEPSRARTKSLQQAVFHYVPRVPHERHRVPEPAQYPEQEERDDEPGLAEELEARQHRPERRPGVRQPLGREILKGLREDEEYRTEFRHAAEAEPPARERECVVRHHDRRPVLLEEDRRDEVPPLEHDDGGVDPVCLREQDRGVVAEVPPPRRLRHRAPRGPRHVEGAESRDAEVDEVRRAGELEGEEVPPRAPRVVRRAVPRLGREIPREEGVDGEVQRRVEEEAGQDEWRHPPDRGRTRAGRLGDLDVAPRLLRVGGAHDVFFLVLLGFANCQGRGSSWRNRSSSPLCFGLSGRLGEVESSLLLLHRRDVCV</sequence>
<dbReference type="GO" id="GO:0045944">
    <property type="term" value="P:positive regulation of transcription by RNA polymerase II"/>
    <property type="evidence" value="ECO:0007669"/>
    <property type="project" value="TreeGrafter"/>
</dbReference>
<keyword evidence="4" id="KW-0479">Metal-binding</keyword>
<evidence type="ECO:0000256" key="6">
    <source>
        <dbReference type="ARBA" id="ARBA00022833"/>
    </source>
</evidence>
<dbReference type="Gene3D" id="1.20.1020.10">
    <property type="entry name" value="TAZ domain"/>
    <property type="match status" value="1"/>
</dbReference>
<dbReference type="OrthoDB" id="899at2759"/>
<evidence type="ECO:0000256" key="10">
    <source>
        <dbReference type="ARBA" id="ARBA00023242"/>
    </source>
</evidence>
<dbReference type="GO" id="GO:0004402">
    <property type="term" value="F:histone acetyltransferase activity"/>
    <property type="evidence" value="ECO:0007669"/>
    <property type="project" value="InterPro"/>
</dbReference>
<evidence type="ECO:0000256" key="12">
    <source>
        <dbReference type="SAM" id="MobiDB-lite"/>
    </source>
</evidence>
<evidence type="ECO:0000256" key="3">
    <source>
        <dbReference type="ARBA" id="ARBA00022679"/>
    </source>
</evidence>
<feature type="region of interest" description="Disordered" evidence="12">
    <location>
        <begin position="159"/>
        <end position="183"/>
    </location>
</feature>
<evidence type="ECO:0000259" key="13">
    <source>
        <dbReference type="PROSITE" id="PS50134"/>
    </source>
</evidence>
<comment type="catalytic activity">
    <reaction evidence="11">
        <text>L-lysyl-[protein] + acetyl-CoA = N(6)-acetyl-L-lysyl-[protein] + CoA + H(+)</text>
        <dbReference type="Rhea" id="RHEA:45948"/>
        <dbReference type="Rhea" id="RHEA-COMP:9752"/>
        <dbReference type="Rhea" id="RHEA-COMP:10731"/>
        <dbReference type="ChEBI" id="CHEBI:15378"/>
        <dbReference type="ChEBI" id="CHEBI:29969"/>
        <dbReference type="ChEBI" id="CHEBI:57287"/>
        <dbReference type="ChEBI" id="CHEBI:57288"/>
        <dbReference type="ChEBI" id="CHEBI:61930"/>
        <dbReference type="EC" id="2.3.1.48"/>
    </reaction>
</comment>